<dbReference type="GO" id="GO:0008233">
    <property type="term" value="F:peptidase activity"/>
    <property type="evidence" value="ECO:0007669"/>
    <property type="project" value="UniProtKB-KW"/>
</dbReference>
<proteinExistence type="predicted"/>
<evidence type="ECO:0000259" key="4">
    <source>
        <dbReference type="Pfam" id="PF04586"/>
    </source>
</evidence>
<accession>A0A679J726</accession>
<dbReference type="InterPro" id="IPR054613">
    <property type="entry name" value="Peptidase_S78_dom"/>
</dbReference>
<evidence type="ECO:0000256" key="2">
    <source>
        <dbReference type="ARBA" id="ARBA00022670"/>
    </source>
</evidence>
<dbReference type="NCBIfam" id="TIGR01543">
    <property type="entry name" value="proheadase_HK97"/>
    <property type="match status" value="1"/>
</dbReference>
<dbReference type="Pfam" id="PF04586">
    <property type="entry name" value="Peptidase_S78"/>
    <property type="match status" value="1"/>
</dbReference>
<sequence>MNIEIASGIHLDTKAIGDDGTFEGYASVFGHMDSHRDVIAVGAFKSSLAERPVSRVKMLRQHRQDEPIGVWIAAAEDSKGLHVKGRLICEVPLAAQTYALMKEGALDQLSIGFRTKRDRFDRKAAVRHVEEVDLREISIVTFGSNDKAAISAVKSIHDPERASRIVAALHRATAALRS</sequence>
<protein>
    <recommendedName>
        <fullName evidence="4">Prohead serine protease domain-containing protein</fullName>
    </recommendedName>
</protein>
<dbReference type="InterPro" id="IPR006433">
    <property type="entry name" value="Prohead_protease"/>
</dbReference>
<dbReference type="EMBL" id="LR743504">
    <property type="protein sequence ID" value="CAA2101982.1"/>
    <property type="molecule type" value="Genomic_DNA"/>
</dbReference>
<dbReference type="AlphaFoldDB" id="A0A679J726"/>
<keyword evidence="1" id="KW-1188">Viral release from host cell</keyword>
<gene>
    <name evidence="5" type="ORF">MBUL_01454</name>
</gene>
<keyword evidence="3" id="KW-0378">Hydrolase</keyword>
<organism evidence="5">
    <name type="scientific">Methylobacterium bullatum</name>
    <dbReference type="NCBI Taxonomy" id="570505"/>
    <lineage>
        <taxon>Bacteria</taxon>
        <taxon>Pseudomonadati</taxon>
        <taxon>Pseudomonadota</taxon>
        <taxon>Alphaproteobacteria</taxon>
        <taxon>Hyphomicrobiales</taxon>
        <taxon>Methylobacteriaceae</taxon>
        <taxon>Methylobacterium</taxon>
    </lineage>
</organism>
<evidence type="ECO:0000313" key="5">
    <source>
        <dbReference type="EMBL" id="CAA2101982.1"/>
    </source>
</evidence>
<evidence type="ECO:0000256" key="1">
    <source>
        <dbReference type="ARBA" id="ARBA00022612"/>
    </source>
</evidence>
<evidence type="ECO:0000256" key="3">
    <source>
        <dbReference type="ARBA" id="ARBA00022801"/>
    </source>
</evidence>
<name>A0A679J726_9HYPH</name>
<feature type="domain" description="Prohead serine protease" evidence="4">
    <location>
        <begin position="11"/>
        <end position="155"/>
    </location>
</feature>
<keyword evidence="2" id="KW-0645">Protease</keyword>
<reference evidence="5" key="1">
    <citation type="submission" date="2019-12" db="EMBL/GenBank/DDBJ databases">
        <authorList>
            <person name="Cremers G."/>
        </authorList>
    </citation>
    <scope>NUCLEOTIDE SEQUENCE</scope>
    <source>
        <strain evidence="5">Mbul1</strain>
    </source>
</reference>
<dbReference type="GO" id="GO:0006508">
    <property type="term" value="P:proteolysis"/>
    <property type="evidence" value="ECO:0007669"/>
    <property type="project" value="UniProtKB-KW"/>
</dbReference>
<dbReference type="SUPFAM" id="SSF50789">
    <property type="entry name" value="Herpes virus serine proteinase, assemblin"/>
    <property type="match status" value="1"/>
</dbReference>